<feature type="region of interest" description="Disordered" evidence="1">
    <location>
        <begin position="1"/>
        <end position="77"/>
    </location>
</feature>
<dbReference type="EMBL" id="KN817532">
    <property type="protein sequence ID" value="KJA25381.1"/>
    <property type="molecule type" value="Genomic_DNA"/>
</dbReference>
<feature type="region of interest" description="Disordered" evidence="1">
    <location>
        <begin position="91"/>
        <end position="126"/>
    </location>
</feature>
<evidence type="ECO:0000256" key="1">
    <source>
        <dbReference type="SAM" id="MobiDB-lite"/>
    </source>
</evidence>
<feature type="compositionally biased region" description="Basic residues" evidence="1">
    <location>
        <begin position="58"/>
        <end position="71"/>
    </location>
</feature>
<evidence type="ECO:0000313" key="3">
    <source>
        <dbReference type="Proteomes" id="UP000054270"/>
    </source>
</evidence>
<protein>
    <submittedName>
        <fullName evidence="2">Uncharacterized protein</fullName>
    </submittedName>
</protein>
<reference evidence="3" key="1">
    <citation type="submission" date="2014-04" db="EMBL/GenBank/DDBJ databases">
        <title>Evolutionary Origins and Diversification of the Mycorrhizal Mutualists.</title>
        <authorList>
            <consortium name="DOE Joint Genome Institute"/>
            <consortium name="Mycorrhizal Genomics Consortium"/>
            <person name="Kohler A."/>
            <person name="Kuo A."/>
            <person name="Nagy L.G."/>
            <person name="Floudas D."/>
            <person name="Copeland A."/>
            <person name="Barry K.W."/>
            <person name="Cichocki N."/>
            <person name="Veneault-Fourrey C."/>
            <person name="LaButti K."/>
            <person name="Lindquist E.A."/>
            <person name="Lipzen A."/>
            <person name="Lundell T."/>
            <person name="Morin E."/>
            <person name="Murat C."/>
            <person name="Riley R."/>
            <person name="Ohm R."/>
            <person name="Sun H."/>
            <person name="Tunlid A."/>
            <person name="Henrissat B."/>
            <person name="Grigoriev I.V."/>
            <person name="Hibbett D.S."/>
            <person name="Martin F."/>
        </authorList>
    </citation>
    <scope>NUCLEOTIDE SEQUENCE [LARGE SCALE GENOMIC DNA]</scope>
    <source>
        <strain evidence="3">FD-334 SS-4</strain>
    </source>
</reference>
<sequence>MRRRPAPTRCYDVRTDGPPPARGRAMGTAAPAGRQRRSVGGPCSKRTDSASSLAPRGPPHHIHHHRAARRPPHADGGFTTVLLAVPAQVPAQGGADGVFNDGHADGLPPPAPGAQPHRSSSDEDGQEGRLVILVPKESTRPVQCASPSCPAMACSFSPFYRAIFIFWEGQVGLQYERDVATQREYQEPGEST</sequence>
<dbReference type="Proteomes" id="UP000054270">
    <property type="component" value="Unassembled WGS sequence"/>
</dbReference>
<name>A0A0D2P9T1_HYPSF</name>
<accession>A0A0D2P9T1</accession>
<evidence type="ECO:0000313" key="2">
    <source>
        <dbReference type="EMBL" id="KJA25381.1"/>
    </source>
</evidence>
<organism evidence="2 3">
    <name type="scientific">Hypholoma sublateritium (strain FD-334 SS-4)</name>
    <dbReference type="NCBI Taxonomy" id="945553"/>
    <lineage>
        <taxon>Eukaryota</taxon>
        <taxon>Fungi</taxon>
        <taxon>Dikarya</taxon>
        <taxon>Basidiomycota</taxon>
        <taxon>Agaricomycotina</taxon>
        <taxon>Agaricomycetes</taxon>
        <taxon>Agaricomycetidae</taxon>
        <taxon>Agaricales</taxon>
        <taxon>Agaricineae</taxon>
        <taxon>Strophariaceae</taxon>
        <taxon>Hypholoma</taxon>
    </lineage>
</organism>
<keyword evidence="3" id="KW-1185">Reference proteome</keyword>
<gene>
    <name evidence="2" type="ORF">HYPSUDRAFT_426182</name>
</gene>
<proteinExistence type="predicted"/>
<dbReference type="AlphaFoldDB" id="A0A0D2P9T1"/>